<evidence type="ECO:0000256" key="1">
    <source>
        <dbReference type="SAM" id="SignalP"/>
    </source>
</evidence>
<gene>
    <name evidence="2" type="ORF">C9J12_04115</name>
</gene>
<feature type="signal peptide" evidence="1">
    <location>
        <begin position="1"/>
        <end position="22"/>
    </location>
</feature>
<protein>
    <submittedName>
        <fullName evidence="2">Uncharacterized protein</fullName>
    </submittedName>
</protein>
<keyword evidence="3" id="KW-1185">Reference proteome</keyword>
<dbReference type="SUPFAM" id="SSF50370">
    <property type="entry name" value="Ricin B-like lectins"/>
    <property type="match status" value="1"/>
</dbReference>
<evidence type="ECO:0000313" key="3">
    <source>
        <dbReference type="Proteomes" id="UP000240987"/>
    </source>
</evidence>
<dbReference type="InterPro" id="IPR035992">
    <property type="entry name" value="Ricin_B-like_lectins"/>
</dbReference>
<dbReference type="EMBL" id="PYMJ01000003">
    <property type="protein sequence ID" value="PSU50514.1"/>
    <property type="molecule type" value="Genomic_DNA"/>
</dbReference>
<organism evidence="2 3">
    <name type="scientific">Photobacterium frigidiphilum</name>
    <dbReference type="NCBI Taxonomy" id="264736"/>
    <lineage>
        <taxon>Bacteria</taxon>
        <taxon>Pseudomonadati</taxon>
        <taxon>Pseudomonadota</taxon>
        <taxon>Gammaproteobacteria</taxon>
        <taxon>Vibrionales</taxon>
        <taxon>Vibrionaceae</taxon>
        <taxon>Photobacterium</taxon>
    </lineage>
</organism>
<name>A0A2T3JN94_9GAMM</name>
<dbReference type="PROSITE" id="PS50231">
    <property type="entry name" value="RICIN_B_LECTIN"/>
    <property type="match status" value="1"/>
</dbReference>
<proteinExistence type="predicted"/>
<feature type="chain" id="PRO_5015630036" evidence="1">
    <location>
        <begin position="23"/>
        <end position="616"/>
    </location>
</feature>
<keyword evidence="1" id="KW-0732">Signal</keyword>
<dbReference type="Proteomes" id="UP000240987">
    <property type="component" value="Unassembled WGS sequence"/>
</dbReference>
<dbReference type="AlphaFoldDB" id="A0A2T3JN94"/>
<accession>A0A2T3JN94</accession>
<dbReference type="OrthoDB" id="6397528at2"/>
<dbReference type="Gene3D" id="2.70.240.20">
    <property type="entry name" value="Leukocidin/Hemolysin toxin, cytolysin domain"/>
    <property type="match status" value="1"/>
</dbReference>
<comment type="caution">
    <text evidence="2">The sequence shown here is derived from an EMBL/GenBank/DDBJ whole genome shotgun (WGS) entry which is preliminary data.</text>
</comment>
<evidence type="ECO:0000313" key="2">
    <source>
        <dbReference type="EMBL" id="PSU50514.1"/>
    </source>
</evidence>
<reference evidence="2 3" key="1">
    <citation type="submission" date="2018-01" db="EMBL/GenBank/DDBJ databases">
        <title>Whole genome sequencing of Histamine producing bacteria.</title>
        <authorList>
            <person name="Butler K."/>
        </authorList>
    </citation>
    <scope>NUCLEOTIDE SEQUENCE [LARGE SCALE GENOMIC DNA]</scope>
    <source>
        <strain evidence="2 3">JCM 12947</strain>
    </source>
</reference>
<sequence length="616" mass="69511">MKCFPRSLISLGIMTCCAASNAMPLSSSQTDSIADRLQSSTPYFQAQCHLTDTNSVIPTDCQYALLNLTHLDPAARSTYTLALLGMGVESPYLLITRPHVLNKREIYLLDAPLNNNELADSELDYIESRVMNDLSKNTRVRRSATAGNAPKIMEFVIHRRFNVERQGKGNVTLKYKVRYYSHSPFYATSGDKDKYVEIVLAEGSGVDMGMADSWSDIYRRWNTNSNTSYVYNEYLDTIDVDIQINDKAKLQSGQIYLNDLYPRMQDQVESKIDKETSTSIKIGLGAISPKFPIKDIEYSFTDKYSITNKKQFGLVTQTRPDGYNIRYENNKYGSQLDPENGFCNLGTADGWCWDYDERRGNPWNFDKLKNNNSLALSGLRPDFVSKIAAKPSTSGISTIDLTTTVRSLALFGHNRFFIGRRYKSGSQLYTSNTSANSNWKEDRNYEQLTYRDSFPITVDWNSPWFLGADSVTIQSTYLSQESPKCLTVVNNVEEQSDNLAFSDCIKGAKSQSFVFDAAHRYRSVANTEQCLDTTNGVLTLSNDCSAYYAKNTQIWSWQEPNNFANDVLFTINNDRTINAIDASTTPPSILTVNDNSNMPNSTIYTSQFSDFSQVNP</sequence>
<dbReference type="RefSeq" id="WP_107241548.1">
    <property type="nucleotide sequence ID" value="NZ_PYMJ01000003.1"/>
</dbReference>